<feature type="binding site" evidence="7 9">
    <location>
        <position position="166"/>
    </location>
    <ligand>
        <name>Zn(2+)</name>
        <dbReference type="ChEBI" id="CHEBI:29105"/>
        <label>1</label>
    </ligand>
</feature>
<keyword evidence="2 7" id="KW-0645">Protease</keyword>
<keyword evidence="3 7" id="KW-0479">Metal-binding</keyword>
<dbReference type="InterPro" id="IPR011650">
    <property type="entry name" value="Peptidase_M20_dimer"/>
</dbReference>
<dbReference type="Proteomes" id="UP000226420">
    <property type="component" value="Unassembled WGS sequence"/>
</dbReference>
<dbReference type="AlphaFoldDB" id="A0AAJ4W9B7"/>
<dbReference type="Gene3D" id="3.40.630.10">
    <property type="entry name" value="Zn peptidases"/>
    <property type="match status" value="1"/>
</dbReference>
<dbReference type="CDD" id="cd03892">
    <property type="entry name" value="M20_peptT"/>
    <property type="match status" value="1"/>
</dbReference>
<dbReference type="EC" id="3.4.11.4" evidence="7"/>
<evidence type="ECO:0000256" key="4">
    <source>
        <dbReference type="ARBA" id="ARBA00022801"/>
    </source>
</evidence>
<organism evidence="11 12">
    <name type="scientific">Pragia fontium DSM 5563 = ATCC 49100</name>
    <dbReference type="NCBI Taxonomy" id="1122977"/>
    <lineage>
        <taxon>Bacteria</taxon>
        <taxon>Pseudomonadati</taxon>
        <taxon>Pseudomonadota</taxon>
        <taxon>Gammaproteobacteria</taxon>
        <taxon>Enterobacterales</taxon>
        <taxon>Budviciaceae</taxon>
        <taxon>Pragia</taxon>
    </lineage>
</organism>
<dbReference type="NCBIfam" id="NF009920">
    <property type="entry name" value="PRK13381.1"/>
    <property type="match status" value="1"/>
</dbReference>
<protein>
    <recommendedName>
        <fullName evidence="7">Peptidase T</fullName>
        <ecNumber evidence="7">3.4.11.4</ecNumber>
    </recommendedName>
    <alternativeName>
        <fullName evidence="7">Aminotripeptidase</fullName>
        <shortName evidence="7">Tripeptidase</shortName>
    </alternativeName>
    <alternativeName>
        <fullName evidence="7">Tripeptide aminopeptidase</fullName>
    </alternativeName>
</protein>
<evidence type="ECO:0000259" key="10">
    <source>
        <dbReference type="Pfam" id="PF07687"/>
    </source>
</evidence>
<dbReference type="PANTHER" id="PTHR42994:SF1">
    <property type="entry name" value="PEPTIDASE T"/>
    <property type="match status" value="1"/>
</dbReference>
<keyword evidence="6 7" id="KW-0482">Metalloprotease</keyword>
<evidence type="ECO:0000256" key="8">
    <source>
        <dbReference type="PIRSR" id="PIRSR037215-1"/>
    </source>
</evidence>
<evidence type="ECO:0000256" key="5">
    <source>
        <dbReference type="ARBA" id="ARBA00022833"/>
    </source>
</evidence>
<dbReference type="NCBIfam" id="TIGR01882">
    <property type="entry name" value="peptidase-T"/>
    <property type="match status" value="1"/>
</dbReference>
<dbReference type="InterPro" id="IPR002933">
    <property type="entry name" value="Peptidase_M20"/>
</dbReference>
<dbReference type="GO" id="GO:0005829">
    <property type="term" value="C:cytosol"/>
    <property type="evidence" value="ECO:0007669"/>
    <property type="project" value="TreeGrafter"/>
</dbReference>
<evidence type="ECO:0000313" key="12">
    <source>
        <dbReference type="Proteomes" id="UP000226420"/>
    </source>
</evidence>
<dbReference type="SUPFAM" id="SSF53187">
    <property type="entry name" value="Zn-dependent exopeptidases"/>
    <property type="match status" value="1"/>
</dbReference>
<dbReference type="SUPFAM" id="SSF55031">
    <property type="entry name" value="Bacterial exopeptidase dimerisation domain"/>
    <property type="match status" value="1"/>
</dbReference>
<feature type="binding site" evidence="7 9">
    <location>
        <position position="166"/>
    </location>
    <ligand>
        <name>Zn(2+)</name>
        <dbReference type="ChEBI" id="CHEBI:29105"/>
        <label>2</label>
    </ligand>
</feature>
<dbReference type="GO" id="GO:0006508">
    <property type="term" value="P:proteolysis"/>
    <property type="evidence" value="ECO:0007669"/>
    <property type="project" value="UniProtKB-UniRule"/>
</dbReference>
<comment type="subcellular location">
    <subcellularLocation>
        <location evidence="7">Cytoplasm</location>
    </subcellularLocation>
</comment>
<dbReference type="PROSITE" id="PS00759">
    <property type="entry name" value="ARGE_DAPE_CPG2_2"/>
    <property type="match status" value="1"/>
</dbReference>
<dbReference type="GO" id="GO:0043171">
    <property type="term" value="P:peptide catabolic process"/>
    <property type="evidence" value="ECO:0007669"/>
    <property type="project" value="UniProtKB-UniRule"/>
</dbReference>
<dbReference type="PIRSF" id="PIRSF037215">
    <property type="entry name" value="Peptidase_M20B"/>
    <property type="match status" value="1"/>
</dbReference>
<dbReference type="GO" id="GO:0045148">
    <property type="term" value="F:tripeptide aminopeptidase activity"/>
    <property type="evidence" value="ECO:0007669"/>
    <property type="project" value="UniProtKB-UniRule"/>
</dbReference>
<keyword evidence="7 11" id="KW-0031">Aminopeptidase</keyword>
<dbReference type="HAMAP" id="MF_00550">
    <property type="entry name" value="Aminopeptidase_M20"/>
    <property type="match status" value="1"/>
</dbReference>
<evidence type="ECO:0000256" key="2">
    <source>
        <dbReference type="ARBA" id="ARBA00022670"/>
    </source>
</evidence>
<dbReference type="PANTHER" id="PTHR42994">
    <property type="entry name" value="PEPTIDASE T"/>
    <property type="match status" value="1"/>
</dbReference>
<evidence type="ECO:0000256" key="3">
    <source>
        <dbReference type="ARBA" id="ARBA00022723"/>
    </source>
</evidence>
<reference evidence="11 12" key="1">
    <citation type="submission" date="2016-10" db="EMBL/GenBank/DDBJ databases">
        <authorList>
            <person name="Varghese N."/>
            <person name="Submissions S."/>
        </authorList>
    </citation>
    <scope>NUCLEOTIDE SEQUENCE [LARGE SCALE GENOMIC DNA]</scope>
    <source>
        <strain evidence="11 12">DSM 5563</strain>
    </source>
</reference>
<proteinExistence type="inferred from homology"/>
<sequence>MSKTDLTQYLEWGDTHNKKVNFGGIKMDRLLDRFFHYVSFDTQSRPNARQTPSTEGQMVLAKALQSELIEIGMTDIVLSDNGCLMATLPSNVGWRTPVIGFLAHMDTSPEVIGKGVKPQIVDNYRGGDIALGIGDEVLSPVMFPVLHQLNGQTLITTDGKTLLGADDKAGIAEILTAMVRLKASDIPHGDIRIAFTPDEEVGKGMKYFDIHQFGAKWAYTVDGGGVGELECENFNAAQATIKIVGNGGHIGRAKGVMVSALGLAARFQQALPAAESPEYTEGYEGFYHLSAVRGSVDYAEMNYLIRDFERDGFEKRKKMIFDVAKQVGEGLHRDCHIEVTIKDSYYNMRDDVARHPHVVDIARQAMLDNGIEPQVVPIRGGTDGAILSHMGLPCPNIFTGGYNPHSKHEFVTVEGMEKAVSVIMRIAEITAERAKEGSL</sequence>
<evidence type="ECO:0000313" key="11">
    <source>
        <dbReference type="EMBL" id="SFC46927.1"/>
    </source>
</evidence>
<gene>
    <name evidence="7" type="primary">pepT</name>
    <name evidence="11" type="ORF">SAMN02745723_102435</name>
</gene>
<dbReference type="InterPro" id="IPR001261">
    <property type="entry name" value="ArgE/DapE_CS"/>
</dbReference>
<keyword evidence="4 7" id="KW-0378">Hydrolase</keyword>
<feature type="active site" evidence="7 8">
    <location>
        <position position="106"/>
    </location>
</feature>
<accession>A0AAJ4W9B7</accession>
<keyword evidence="5 7" id="KW-0862">Zinc</keyword>
<dbReference type="EMBL" id="FOLW01000002">
    <property type="protein sequence ID" value="SFC46927.1"/>
    <property type="molecule type" value="Genomic_DNA"/>
</dbReference>
<keyword evidence="7" id="KW-0963">Cytoplasm</keyword>
<feature type="domain" description="Peptidase M20 dimerisation" evidence="10">
    <location>
        <begin position="232"/>
        <end position="328"/>
    </location>
</feature>
<feature type="binding site" evidence="7 9">
    <location>
        <position position="200"/>
    </location>
    <ligand>
        <name>Zn(2+)</name>
        <dbReference type="ChEBI" id="CHEBI:29105"/>
        <label>2</label>
    </ligand>
</feature>
<evidence type="ECO:0000256" key="7">
    <source>
        <dbReference type="HAMAP-Rule" id="MF_00550"/>
    </source>
</evidence>
<comment type="function">
    <text evidence="7">Cleaves the N-terminal amino acid of tripeptides.</text>
</comment>
<dbReference type="PROSITE" id="PS00758">
    <property type="entry name" value="ARGE_DAPE_CPG2_1"/>
    <property type="match status" value="1"/>
</dbReference>
<dbReference type="Pfam" id="PF01546">
    <property type="entry name" value="Peptidase_M20"/>
    <property type="match status" value="1"/>
</dbReference>
<comment type="catalytic activity">
    <reaction evidence="7">
        <text>Release of the N-terminal residue from a tripeptide.</text>
        <dbReference type="EC" id="3.4.11.4"/>
    </reaction>
</comment>
<dbReference type="InterPro" id="IPR036264">
    <property type="entry name" value="Bact_exopeptidase_dim_dom"/>
</dbReference>
<dbReference type="GO" id="GO:0008270">
    <property type="term" value="F:zinc ion binding"/>
    <property type="evidence" value="ECO:0007669"/>
    <property type="project" value="UniProtKB-UniRule"/>
</dbReference>
<dbReference type="GO" id="GO:0008237">
    <property type="term" value="F:metallopeptidase activity"/>
    <property type="evidence" value="ECO:0007669"/>
    <property type="project" value="UniProtKB-KW"/>
</dbReference>
<feature type="binding site" evidence="7 9">
    <location>
        <position position="405"/>
    </location>
    <ligand>
        <name>Zn(2+)</name>
        <dbReference type="ChEBI" id="CHEBI:29105"/>
        <label>2</label>
    </ligand>
</feature>
<dbReference type="NCBIfam" id="NF003976">
    <property type="entry name" value="PRK05469.1"/>
    <property type="match status" value="1"/>
</dbReference>
<comment type="similarity">
    <text evidence="1 7">Belongs to the peptidase M20B family.</text>
</comment>
<name>A0AAJ4W9B7_9GAMM</name>
<feature type="binding site" evidence="7 9">
    <location>
        <position position="104"/>
    </location>
    <ligand>
        <name>Zn(2+)</name>
        <dbReference type="ChEBI" id="CHEBI:29105"/>
        <label>1</label>
    </ligand>
</feature>
<feature type="active site" description="Proton acceptor" evidence="7 8">
    <location>
        <position position="199"/>
    </location>
</feature>
<feature type="binding site" evidence="7 9">
    <location>
        <position position="222"/>
    </location>
    <ligand>
        <name>Zn(2+)</name>
        <dbReference type="ChEBI" id="CHEBI:29105"/>
        <label>1</label>
    </ligand>
</feature>
<dbReference type="Gene3D" id="3.30.70.360">
    <property type="match status" value="1"/>
</dbReference>
<evidence type="ECO:0000256" key="1">
    <source>
        <dbReference type="ARBA" id="ARBA00009692"/>
    </source>
</evidence>
<comment type="caution">
    <text evidence="11">The sequence shown here is derived from an EMBL/GenBank/DDBJ whole genome shotgun (WGS) entry which is preliminary data.</text>
</comment>
<dbReference type="Pfam" id="PF07687">
    <property type="entry name" value="M20_dimer"/>
    <property type="match status" value="1"/>
</dbReference>
<dbReference type="InterPro" id="IPR010161">
    <property type="entry name" value="Peptidase_M20B"/>
</dbReference>
<evidence type="ECO:0000256" key="9">
    <source>
        <dbReference type="PIRSR" id="PIRSR037215-2"/>
    </source>
</evidence>
<comment type="cofactor">
    <cofactor evidence="7 9">
        <name>Zn(2+)</name>
        <dbReference type="ChEBI" id="CHEBI:29105"/>
    </cofactor>
    <text evidence="7 9">Binds 2 Zn(2+) ions per subunit.</text>
</comment>
<evidence type="ECO:0000256" key="6">
    <source>
        <dbReference type="ARBA" id="ARBA00023049"/>
    </source>
</evidence>